<protein>
    <submittedName>
        <fullName evidence="3">Uncharacterized protein</fullName>
    </submittedName>
</protein>
<comment type="caution">
    <text evidence="3">The sequence shown here is derived from an EMBL/GenBank/DDBJ whole genome shotgun (WGS) entry which is preliminary data.</text>
</comment>
<dbReference type="Proteomes" id="UP000548326">
    <property type="component" value="Unassembled WGS sequence"/>
</dbReference>
<feature type="transmembrane region" description="Helical" evidence="1">
    <location>
        <begin position="7"/>
        <end position="25"/>
    </location>
</feature>
<evidence type="ECO:0000313" key="5">
    <source>
        <dbReference type="Proteomes" id="UP000548326"/>
    </source>
</evidence>
<dbReference type="EMBL" id="JACHCA010000011">
    <property type="protein sequence ID" value="MBB6129856.1"/>
    <property type="molecule type" value="Genomic_DNA"/>
</dbReference>
<dbReference type="AlphaFoldDB" id="A0A1N7EB86"/>
<evidence type="ECO:0000256" key="1">
    <source>
        <dbReference type="SAM" id="Phobius"/>
    </source>
</evidence>
<keyword evidence="1" id="KW-0472">Membrane</keyword>
<keyword evidence="1" id="KW-1133">Transmembrane helix</keyword>
<feature type="transmembrane region" description="Helical" evidence="1">
    <location>
        <begin position="31"/>
        <end position="48"/>
    </location>
</feature>
<dbReference type="EMBL" id="JACHCB010000013">
    <property type="protein sequence ID" value="MBB6111571.1"/>
    <property type="molecule type" value="Genomic_DNA"/>
</dbReference>
<reference evidence="4 5" key="1">
    <citation type="submission" date="2020-08" db="EMBL/GenBank/DDBJ databases">
        <title>Genomic Encyclopedia of Type Strains, Phase IV (KMG-V): Genome sequencing to study the core and pangenomes of soil and plant-associated prokaryotes.</title>
        <authorList>
            <person name="Whitman W."/>
        </authorList>
    </citation>
    <scope>NUCLEOTIDE SEQUENCE [LARGE SCALE GENOMIC DNA]</scope>
    <source>
        <strain evidence="2 4">ANJLi2</strain>
        <strain evidence="3 5">MP601</strain>
    </source>
</reference>
<sequence>MKLFLKCIIYLLIVVCLAAASILLYKAHPEVQLAFIIPGIFIFAYSMISDDISVRHRLRFSKGK</sequence>
<keyword evidence="4" id="KW-1185">Reference proteome</keyword>
<name>A0A1N7EB86_9SPHI</name>
<accession>A0A1N7EB86</accession>
<evidence type="ECO:0000313" key="4">
    <source>
        <dbReference type="Proteomes" id="UP000541583"/>
    </source>
</evidence>
<dbReference type="RefSeq" id="WP_076376358.1">
    <property type="nucleotide sequence ID" value="NZ_FTMG01000013.1"/>
</dbReference>
<keyword evidence="1" id="KW-0812">Transmembrane</keyword>
<dbReference type="OrthoDB" id="799806at2"/>
<evidence type="ECO:0000313" key="2">
    <source>
        <dbReference type="EMBL" id="MBB6111571.1"/>
    </source>
</evidence>
<organism evidence="3 5">
    <name type="scientific">Mucilaginibacter lappiensis</name>
    <dbReference type="NCBI Taxonomy" id="354630"/>
    <lineage>
        <taxon>Bacteria</taxon>
        <taxon>Pseudomonadati</taxon>
        <taxon>Bacteroidota</taxon>
        <taxon>Sphingobacteriia</taxon>
        <taxon>Sphingobacteriales</taxon>
        <taxon>Sphingobacteriaceae</taxon>
        <taxon>Mucilaginibacter</taxon>
    </lineage>
</organism>
<gene>
    <name evidence="3" type="ORF">HDF22_003988</name>
    <name evidence="2" type="ORF">HDF23_004342</name>
</gene>
<evidence type="ECO:0000313" key="3">
    <source>
        <dbReference type="EMBL" id="MBB6129856.1"/>
    </source>
</evidence>
<proteinExistence type="predicted"/>
<dbReference type="Proteomes" id="UP000541583">
    <property type="component" value="Unassembled WGS sequence"/>
</dbReference>